<dbReference type="InterPro" id="IPR013762">
    <property type="entry name" value="Integrase-like_cat_sf"/>
</dbReference>
<dbReference type="GO" id="GO:0015074">
    <property type="term" value="P:DNA integration"/>
    <property type="evidence" value="ECO:0007669"/>
    <property type="project" value="InterPro"/>
</dbReference>
<dbReference type="GO" id="GO:0003677">
    <property type="term" value="F:DNA binding"/>
    <property type="evidence" value="ECO:0007669"/>
    <property type="project" value="InterPro"/>
</dbReference>
<evidence type="ECO:0000259" key="2">
    <source>
        <dbReference type="Pfam" id="PF00589"/>
    </source>
</evidence>
<dbReference type="Gene3D" id="1.10.443.10">
    <property type="entry name" value="Intergrase catalytic core"/>
    <property type="match status" value="1"/>
</dbReference>
<accession>A0A2A4G1P8</accession>
<gene>
    <name evidence="3" type="ORF">COO09_01940</name>
</gene>
<keyword evidence="4" id="KW-1185">Reference proteome</keyword>
<sequence length="84" mass="9605">MHRRTAIIEHGDTRNGGALGVPLNDIAMAALERLQGKHETSVFAFRGNPLRSANMRAWRKALNRSGITDFRWHDLRPAWASWLR</sequence>
<dbReference type="Pfam" id="PF00589">
    <property type="entry name" value="Phage_integrase"/>
    <property type="match status" value="1"/>
</dbReference>
<dbReference type="InterPro" id="IPR002104">
    <property type="entry name" value="Integrase_catalytic"/>
</dbReference>
<dbReference type="AlphaFoldDB" id="A0A2A4G1P8"/>
<dbReference type="SUPFAM" id="SSF56349">
    <property type="entry name" value="DNA breaking-rejoining enzymes"/>
    <property type="match status" value="1"/>
</dbReference>
<comment type="caution">
    <text evidence="3">The sequence shown here is derived from an EMBL/GenBank/DDBJ whole genome shotgun (WGS) entry which is preliminary data.</text>
</comment>
<name>A0A2A4G1P8_9SPHN</name>
<dbReference type="OrthoDB" id="7615137at2"/>
<dbReference type="Proteomes" id="UP000218934">
    <property type="component" value="Unassembled WGS sequence"/>
</dbReference>
<reference evidence="3 4" key="1">
    <citation type="submission" date="2017-09" db="EMBL/GenBank/DDBJ databases">
        <title>The Catabolism of 3,6-Dichlorosalicylic acid is Initiated by the Cytochrome P450 Monooxygenase DsmABC in Rhizorhabdus dicambivorans Ndbn-20.</title>
        <authorList>
            <person name="Na L."/>
        </authorList>
    </citation>
    <scope>NUCLEOTIDE SEQUENCE [LARGE SCALE GENOMIC DNA]</scope>
    <source>
        <strain evidence="3 4">Ndbn-20m</strain>
    </source>
</reference>
<evidence type="ECO:0000256" key="1">
    <source>
        <dbReference type="ARBA" id="ARBA00023172"/>
    </source>
</evidence>
<organism evidence="3 4">
    <name type="scientific">Rhizorhabdus dicambivorans</name>
    <dbReference type="NCBI Taxonomy" id="1850238"/>
    <lineage>
        <taxon>Bacteria</taxon>
        <taxon>Pseudomonadati</taxon>
        <taxon>Pseudomonadota</taxon>
        <taxon>Alphaproteobacteria</taxon>
        <taxon>Sphingomonadales</taxon>
        <taxon>Sphingomonadaceae</taxon>
        <taxon>Rhizorhabdus</taxon>
    </lineage>
</organism>
<dbReference type="KEGG" id="rdi:CMV14_12555"/>
<dbReference type="GO" id="GO:0006310">
    <property type="term" value="P:DNA recombination"/>
    <property type="evidence" value="ECO:0007669"/>
    <property type="project" value="UniProtKB-KW"/>
</dbReference>
<evidence type="ECO:0000313" key="4">
    <source>
        <dbReference type="Proteomes" id="UP000218934"/>
    </source>
</evidence>
<dbReference type="InterPro" id="IPR011010">
    <property type="entry name" value="DNA_brk_join_enz"/>
</dbReference>
<dbReference type="EMBL" id="NWUF01000001">
    <property type="protein sequence ID" value="PCE44409.1"/>
    <property type="molecule type" value="Genomic_DNA"/>
</dbReference>
<proteinExistence type="predicted"/>
<evidence type="ECO:0000313" key="3">
    <source>
        <dbReference type="EMBL" id="PCE44409.1"/>
    </source>
</evidence>
<feature type="domain" description="Tyr recombinase" evidence="2">
    <location>
        <begin position="3"/>
        <end position="83"/>
    </location>
</feature>
<keyword evidence="1" id="KW-0233">DNA recombination</keyword>
<protein>
    <recommendedName>
        <fullName evidence="2">Tyr recombinase domain-containing protein</fullName>
    </recommendedName>
</protein>